<dbReference type="InterPro" id="IPR007612">
    <property type="entry name" value="LOR"/>
</dbReference>
<dbReference type="STRING" id="1754190.A0A1Y2B4X9"/>
<evidence type="ECO:0000313" key="3">
    <source>
        <dbReference type="Proteomes" id="UP000193920"/>
    </source>
</evidence>
<sequence length="122" mass="13854">MKIYEGDQSEKQLASISKKSFISIKKHVIEFYNQVTNKTEYLEMKCDFFGYSCAIFYGKEKEGAPLIAKVSKKINAKLLTSQEDYYCQVAAGVDIAFMTALAICFDEYKNEGDDNTVTIKLL</sequence>
<dbReference type="Pfam" id="PF04525">
    <property type="entry name" value="LOR"/>
    <property type="match status" value="1"/>
</dbReference>
<dbReference type="SUPFAM" id="SSF54518">
    <property type="entry name" value="Tubby C-terminal domain-like"/>
    <property type="match status" value="1"/>
</dbReference>
<dbReference type="Gene3D" id="2.40.160.200">
    <property type="entry name" value="LURP1-related"/>
    <property type="match status" value="1"/>
</dbReference>
<comment type="caution">
    <text evidence="2">The sequence shown here is derived from an EMBL/GenBank/DDBJ whole genome shotgun (WGS) entry which is preliminary data.</text>
</comment>
<organism evidence="2 3">
    <name type="scientific">Neocallimastix californiae</name>
    <dbReference type="NCBI Taxonomy" id="1754190"/>
    <lineage>
        <taxon>Eukaryota</taxon>
        <taxon>Fungi</taxon>
        <taxon>Fungi incertae sedis</taxon>
        <taxon>Chytridiomycota</taxon>
        <taxon>Chytridiomycota incertae sedis</taxon>
        <taxon>Neocallimastigomycetes</taxon>
        <taxon>Neocallimastigales</taxon>
        <taxon>Neocallimastigaceae</taxon>
        <taxon>Neocallimastix</taxon>
    </lineage>
</organism>
<reference evidence="2 3" key="1">
    <citation type="submission" date="2016-08" db="EMBL/GenBank/DDBJ databases">
        <title>A Parts List for Fungal Cellulosomes Revealed by Comparative Genomics.</title>
        <authorList>
            <consortium name="DOE Joint Genome Institute"/>
            <person name="Haitjema C.H."/>
            <person name="Gilmore S.P."/>
            <person name="Henske J.K."/>
            <person name="Solomon K.V."/>
            <person name="De Groot R."/>
            <person name="Kuo A."/>
            <person name="Mondo S.J."/>
            <person name="Salamov A.A."/>
            <person name="Labutti K."/>
            <person name="Zhao Z."/>
            <person name="Chiniquy J."/>
            <person name="Barry K."/>
            <person name="Brewer H.M."/>
            <person name="Purvine S.O."/>
            <person name="Wright A.T."/>
            <person name="Boxma B."/>
            <person name="Van Alen T."/>
            <person name="Hackstein J.H."/>
            <person name="Baker S.E."/>
            <person name="Grigoriev I.V."/>
            <person name="O'Malley M.A."/>
        </authorList>
    </citation>
    <scope>NUCLEOTIDE SEQUENCE [LARGE SCALE GENOMIC DNA]</scope>
    <source>
        <strain evidence="2 3">G1</strain>
    </source>
</reference>
<accession>A0A1Y2B4X9</accession>
<name>A0A1Y2B4X9_9FUNG</name>
<dbReference type="InterPro" id="IPR038595">
    <property type="entry name" value="LOR_sf"/>
</dbReference>
<dbReference type="EMBL" id="MCOG01000179">
    <property type="protein sequence ID" value="ORY29610.1"/>
    <property type="molecule type" value="Genomic_DNA"/>
</dbReference>
<dbReference type="Proteomes" id="UP000193920">
    <property type="component" value="Unassembled WGS sequence"/>
</dbReference>
<comment type="similarity">
    <text evidence="1">Belongs to the LOR family.</text>
</comment>
<evidence type="ECO:0000313" key="2">
    <source>
        <dbReference type="EMBL" id="ORY29610.1"/>
    </source>
</evidence>
<evidence type="ECO:0000256" key="1">
    <source>
        <dbReference type="ARBA" id="ARBA00005437"/>
    </source>
</evidence>
<dbReference type="AlphaFoldDB" id="A0A1Y2B4X9"/>
<dbReference type="InterPro" id="IPR025659">
    <property type="entry name" value="Tubby-like_C"/>
</dbReference>
<keyword evidence="3" id="KW-1185">Reference proteome</keyword>
<protein>
    <submittedName>
        <fullName evidence="2">Uncharacterized protein</fullName>
    </submittedName>
</protein>
<gene>
    <name evidence="2" type="ORF">LY90DRAFT_705546</name>
</gene>
<dbReference type="OrthoDB" id="97518at2759"/>
<proteinExistence type="inferred from homology"/>